<feature type="transmembrane region" description="Helical" evidence="8">
    <location>
        <begin position="138"/>
        <end position="164"/>
    </location>
</feature>
<accession>A0A4Y8Q9U1</accession>
<evidence type="ECO:0000256" key="5">
    <source>
        <dbReference type="ARBA" id="ARBA00022801"/>
    </source>
</evidence>
<dbReference type="AlphaFoldDB" id="A0A4Y8Q9U1"/>
<keyword evidence="6 8" id="KW-1133">Transmembrane helix</keyword>
<evidence type="ECO:0000256" key="4">
    <source>
        <dbReference type="ARBA" id="ARBA00022692"/>
    </source>
</evidence>
<evidence type="ECO:0000256" key="6">
    <source>
        <dbReference type="ARBA" id="ARBA00022989"/>
    </source>
</evidence>
<gene>
    <name evidence="9" type="ORF">B5M42_02785</name>
</gene>
<dbReference type="GO" id="GO:0006508">
    <property type="term" value="P:proteolysis"/>
    <property type="evidence" value="ECO:0007669"/>
    <property type="project" value="UniProtKB-KW"/>
</dbReference>
<keyword evidence="2" id="KW-0673">Quorum sensing</keyword>
<dbReference type="GO" id="GO:0016020">
    <property type="term" value="C:membrane"/>
    <property type="evidence" value="ECO:0007669"/>
    <property type="project" value="InterPro"/>
</dbReference>
<sequence length="180" mass="19943">MIDRWIARVADYSLAHNPESPSRSVIIFVFRLLSNVVLTVVITLLVCTLTGHWLAGLIVVGTTVLIKIFIGSFHFHSIVACVIYSSGSMIMLAHIELADPQLLYLLSACTIALITLYAPQNISVFLKLQPGQIAHLKWAALALVAFFTIIQAPLAIGTCFFQAVSITPLFQRLFTFLERR</sequence>
<protein>
    <recommendedName>
        <fullName evidence="11">Accessory gene regulator B</fullName>
    </recommendedName>
</protein>
<dbReference type="InterPro" id="IPR006741">
    <property type="entry name" value="AgrB"/>
</dbReference>
<evidence type="ECO:0000313" key="10">
    <source>
        <dbReference type="Proteomes" id="UP000298246"/>
    </source>
</evidence>
<comment type="caution">
    <text evidence="9">The sequence shown here is derived from an EMBL/GenBank/DDBJ whole genome shotgun (WGS) entry which is preliminary data.</text>
</comment>
<keyword evidence="1" id="KW-1003">Cell membrane</keyword>
<feature type="transmembrane region" description="Helical" evidence="8">
    <location>
        <begin position="77"/>
        <end position="95"/>
    </location>
</feature>
<evidence type="ECO:0008006" key="11">
    <source>
        <dbReference type="Google" id="ProtNLM"/>
    </source>
</evidence>
<name>A0A4Y8Q9U1_9BACL</name>
<keyword evidence="3" id="KW-0645">Protease</keyword>
<dbReference type="GO" id="GO:0008233">
    <property type="term" value="F:peptidase activity"/>
    <property type="evidence" value="ECO:0007669"/>
    <property type="project" value="UniProtKB-KW"/>
</dbReference>
<dbReference type="RefSeq" id="WP_134749500.1">
    <property type="nucleotide sequence ID" value="NZ_MYFO02000004.1"/>
</dbReference>
<organism evidence="9 10">
    <name type="scientific">Paenibacillus athensensis</name>
    <dbReference type="NCBI Taxonomy" id="1967502"/>
    <lineage>
        <taxon>Bacteria</taxon>
        <taxon>Bacillati</taxon>
        <taxon>Bacillota</taxon>
        <taxon>Bacilli</taxon>
        <taxon>Bacillales</taxon>
        <taxon>Paenibacillaceae</taxon>
        <taxon>Paenibacillus</taxon>
    </lineage>
</organism>
<dbReference type="GO" id="GO:0009372">
    <property type="term" value="P:quorum sensing"/>
    <property type="evidence" value="ECO:0007669"/>
    <property type="project" value="UniProtKB-KW"/>
</dbReference>
<evidence type="ECO:0000256" key="3">
    <source>
        <dbReference type="ARBA" id="ARBA00022670"/>
    </source>
</evidence>
<dbReference type="Proteomes" id="UP000298246">
    <property type="component" value="Unassembled WGS sequence"/>
</dbReference>
<evidence type="ECO:0000256" key="1">
    <source>
        <dbReference type="ARBA" id="ARBA00022475"/>
    </source>
</evidence>
<dbReference type="EMBL" id="MYFO01000002">
    <property type="protein sequence ID" value="TFE91384.1"/>
    <property type="molecule type" value="Genomic_DNA"/>
</dbReference>
<keyword evidence="5" id="KW-0378">Hydrolase</keyword>
<evidence type="ECO:0000256" key="2">
    <source>
        <dbReference type="ARBA" id="ARBA00022654"/>
    </source>
</evidence>
<keyword evidence="7 8" id="KW-0472">Membrane</keyword>
<evidence type="ECO:0000313" key="9">
    <source>
        <dbReference type="EMBL" id="TFE91384.1"/>
    </source>
</evidence>
<feature type="transmembrane region" description="Helical" evidence="8">
    <location>
        <begin position="101"/>
        <end position="118"/>
    </location>
</feature>
<proteinExistence type="predicted"/>
<dbReference type="Pfam" id="PF04647">
    <property type="entry name" value="AgrB"/>
    <property type="match status" value="1"/>
</dbReference>
<keyword evidence="10" id="KW-1185">Reference proteome</keyword>
<reference evidence="9 10" key="1">
    <citation type="submission" date="2017-03" db="EMBL/GenBank/DDBJ databases">
        <title>Isolation of Levoglucosan Utilizing Bacteria.</title>
        <authorList>
            <person name="Arya A.S."/>
        </authorList>
    </citation>
    <scope>NUCLEOTIDE SEQUENCE [LARGE SCALE GENOMIC DNA]</scope>
    <source>
        <strain evidence="9 10">MEC069</strain>
    </source>
</reference>
<evidence type="ECO:0000256" key="7">
    <source>
        <dbReference type="ARBA" id="ARBA00023136"/>
    </source>
</evidence>
<evidence type="ECO:0000256" key="8">
    <source>
        <dbReference type="SAM" id="Phobius"/>
    </source>
</evidence>
<keyword evidence="4 8" id="KW-0812">Transmembrane</keyword>